<dbReference type="eggNOG" id="COG3166">
    <property type="taxonomic scope" value="Bacteria"/>
</dbReference>
<dbReference type="PANTHER" id="PTHR40278:SF1">
    <property type="entry name" value="DNA UTILIZATION PROTEIN HOFN"/>
    <property type="match status" value="1"/>
</dbReference>
<dbReference type="EMBL" id="LDZF01000021">
    <property type="protein sequence ID" value="KMK12090.1"/>
    <property type="molecule type" value="Genomic_DNA"/>
</dbReference>
<dbReference type="InterPro" id="IPR007813">
    <property type="entry name" value="PilN"/>
</dbReference>
<evidence type="ECO:0000313" key="1">
    <source>
        <dbReference type="EMBL" id="KMK12090.1"/>
    </source>
</evidence>
<dbReference type="PATRIC" id="fig|61647.15.peg.2161"/>
<organism evidence="1 2">
    <name type="scientific">Pluralibacter gergoviae</name>
    <name type="common">Enterobacter gergoviae</name>
    <dbReference type="NCBI Taxonomy" id="61647"/>
    <lineage>
        <taxon>Bacteria</taxon>
        <taxon>Pseudomonadati</taxon>
        <taxon>Pseudomonadota</taxon>
        <taxon>Gammaproteobacteria</taxon>
        <taxon>Enterobacterales</taxon>
        <taxon>Enterobacteriaceae</taxon>
        <taxon>Pluralibacter</taxon>
    </lineage>
</organism>
<gene>
    <name evidence="1" type="ORF">ABW06_18150</name>
</gene>
<sequence>MSRPVNLLPWRQNRRRRVLRFWGLMFSALPLLAAALYGRQQAEQIHTQALTAVWTHADASLSRALAARKTLLEARLAEEARLRRRRVRLRQTAGWESALTTLAAQLPERAWLTAVGWREGTLSLSGLTARFATLAELDAALRALPHWDGVTPGATRRDARGRWQFSYRLQRTDREPASG</sequence>
<dbReference type="OrthoDB" id="6561867at2"/>
<evidence type="ECO:0000313" key="2">
    <source>
        <dbReference type="Proteomes" id="UP000036196"/>
    </source>
</evidence>
<reference evidence="1 2" key="1">
    <citation type="submission" date="2015-05" db="EMBL/GenBank/DDBJ databases">
        <title>Genome sequences of Pluralibacter gergoviae.</title>
        <authorList>
            <person name="Greninger A.L."/>
            <person name="Miller S."/>
        </authorList>
    </citation>
    <scope>NUCLEOTIDE SEQUENCE [LARGE SCALE GENOMIC DNA]</scope>
    <source>
        <strain evidence="1 2">JS81F13</strain>
    </source>
</reference>
<dbReference type="InterPro" id="IPR052534">
    <property type="entry name" value="Extracell_DNA_Util/SecSys_Comp"/>
</dbReference>
<protein>
    <submittedName>
        <fullName evidence="1">Uncharacterized protein</fullName>
    </submittedName>
</protein>
<dbReference type="STRING" id="61647.LG71_02905"/>
<dbReference type="Proteomes" id="UP000036196">
    <property type="component" value="Unassembled WGS sequence"/>
</dbReference>
<dbReference type="AlphaFoldDB" id="A0A0J5KZW1"/>
<dbReference type="RefSeq" id="WP_048279988.1">
    <property type="nucleotide sequence ID" value="NZ_LDZF01000021.1"/>
</dbReference>
<proteinExistence type="predicted"/>
<name>A0A0J5KZW1_PLUGE</name>
<keyword evidence="2" id="KW-1185">Reference proteome</keyword>
<dbReference type="PANTHER" id="PTHR40278">
    <property type="entry name" value="DNA UTILIZATION PROTEIN HOFN"/>
    <property type="match status" value="1"/>
</dbReference>
<accession>A0A0J5KZW1</accession>
<dbReference type="Pfam" id="PF05137">
    <property type="entry name" value="PilN"/>
    <property type="match status" value="1"/>
</dbReference>
<comment type="caution">
    <text evidence="1">The sequence shown here is derived from an EMBL/GenBank/DDBJ whole genome shotgun (WGS) entry which is preliminary data.</text>
</comment>